<dbReference type="RefSeq" id="XP_013402713.1">
    <property type="nucleotide sequence ID" value="XM_013547259.1"/>
</dbReference>
<dbReference type="Proteomes" id="UP000085678">
    <property type="component" value="Unplaced"/>
</dbReference>
<dbReference type="STRING" id="7574.A0A1S3IXF6"/>
<dbReference type="GeneID" id="106168255"/>
<dbReference type="PANTHER" id="PTHR46880">
    <property type="entry name" value="RAS-ASSOCIATING DOMAIN-CONTAINING PROTEIN"/>
    <property type="match status" value="1"/>
</dbReference>
<gene>
    <name evidence="4" type="primary">LOC106168255</name>
</gene>
<protein>
    <submittedName>
        <fullName evidence="4">Zinc finger protein 862</fullName>
    </submittedName>
</protein>
<reference evidence="4" key="1">
    <citation type="submission" date="2025-08" db="UniProtKB">
        <authorList>
            <consortium name="RefSeq"/>
        </authorList>
    </citation>
    <scope>IDENTIFICATION</scope>
    <source>
        <tissue evidence="4">Gonads</tissue>
    </source>
</reference>
<name>A0A1S3IXF6_LINAN</name>
<feature type="region of interest" description="Disordered" evidence="1">
    <location>
        <begin position="607"/>
        <end position="627"/>
    </location>
</feature>
<organism evidence="3 4">
    <name type="scientific">Lingula anatina</name>
    <name type="common">Brachiopod</name>
    <name type="synonym">Lingula unguis</name>
    <dbReference type="NCBI Taxonomy" id="7574"/>
    <lineage>
        <taxon>Eukaryota</taxon>
        <taxon>Metazoa</taxon>
        <taxon>Spiralia</taxon>
        <taxon>Lophotrochozoa</taxon>
        <taxon>Brachiopoda</taxon>
        <taxon>Linguliformea</taxon>
        <taxon>Lingulata</taxon>
        <taxon>Lingulida</taxon>
        <taxon>Linguloidea</taxon>
        <taxon>Lingulidae</taxon>
        <taxon>Lingula</taxon>
    </lineage>
</organism>
<dbReference type="PANTHER" id="PTHR46880:SF9">
    <property type="entry name" value="ZINC FINGER PROTEIN 862"/>
    <property type="match status" value="1"/>
</dbReference>
<dbReference type="InParanoid" id="A0A1S3IXF6"/>
<evidence type="ECO:0000259" key="2">
    <source>
        <dbReference type="Pfam" id="PF05699"/>
    </source>
</evidence>
<dbReference type="SUPFAM" id="SSF53098">
    <property type="entry name" value="Ribonuclease H-like"/>
    <property type="match status" value="1"/>
</dbReference>
<evidence type="ECO:0000256" key="1">
    <source>
        <dbReference type="SAM" id="MobiDB-lite"/>
    </source>
</evidence>
<dbReference type="OrthoDB" id="6107414at2759"/>
<evidence type="ECO:0000313" key="3">
    <source>
        <dbReference type="Proteomes" id="UP000085678"/>
    </source>
</evidence>
<dbReference type="InterPro" id="IPR012337">
    <property type="entry name" value="RNaseH-like_sf"/>
</dbReference>
<feature type="domain" description="HAT C-terminal dimerisation" evidence="2">
    <location>
        <begin position="506"/>
        <end position="562"/>
    </location>
</feature>
<evidence type="ECO:0000313" key="4">
    <source>
        <dbReference type="RefSeq" id="XP_013402713.1"/>
    </source>
</evidence>
<feature type="compositionally biased region" description="Acidic residues" evidence="1">
    <location>
        <begin position="611"/>
        <end position="627"/>
    </location>
</feature>
<dbReference type="Pfam" id="PF05699">
    <property type="entry name" value="Dimer_Tnp_hAT"/>
    <property type="match status" value="1"/>
</dbReference>
<sequence>MTPPERKPLQKSFMKIEESETELMHAKFITAFKVAICNQPYTSFSGELELLERVGASKNLTTRFSSDKSCAEFIKYIAKDIRDNLATNIRKGFFFSILCDGCTDSASLEEEIVYVRYLTDENQPRTVFLCISSVEKPDAEHIFDHLCDSIKNYVGVDDLKGLIAFVADGASVNFGVRNGVYRRFCELMPETVGIHCLAHRFELAIRDGGKKSSVVQEFSDLCQLIYKLYKSSSVQKEALKTTCSTHNIAFNSPENVMGTRWISHRSRAVTVLKKLWKPLVVHTTQIVEGIGSKRAEILGKAKKINNTLTNLKIVIALPVVQEILEILQSISLALQESSYIMSCAQSRIKATLRLLKRFNIEEKVEESAKTIDLEEFEFKGETVRLGRGENIEKCKGAIVNDLTQFLKDSISTIEERFGDVLRDQDSVCENVQVFNVSKWPSKNSVKFEEYGDEKIEKLSEHFRRTLDNAGFKTSMCQVEWPQFKKSVLELHEKGQDTVSFLTRMLTVHKDIYPNICALLAIVMVLPVSTADAERGFSLMKRIKTDWRASLTPSSLSNLMTVKLSKVKLDKFVPDSAYGKWLADGRRVLDPKKYARKIVQVPQKALISSDISDSETDQDTESDGDDDD</sequence>
<dbReference type="GO" id="GO:0046983">
    <property type="term" value="F:protein dimerization activity"/>
    <property type="evidence" value="ECO:0007669"/>
    <property type="project" value="InterPro"/>
</dbReference>
<dbReference type="InterPro" id="IPR008906">
    <property type="entry name" value="HATC_C_dom"/>
</dbReference>
<keyword evidence="3" id="KW-1185">Reference proteome</keyword>
<dbReference type="KEGG" id="lak:106168255"/>
<accession>A0A1S3IXF6</accession>
<dbReference type="AlphaFoldDB" id="A0A1S3IXF6"/>
<proteinExistence type="predicted"/>